<evidence type="ECO:0000313" key="1">
    <source>
        <dbReference type="EMBL" id="CAB4638796.1"/>
    </source>
</evidence>
<accession>A0A6J6JPA4</accession>
<protein>
    <submittedName>
        <fullName evidence="1">Unannotated protein</fullName>
    </submittedName>
</protein>
<dbReference type="Pfam" id="PF20706">
    <property type="entry name" value="GT4-conflict"/>
    <property type="match status" value="1"/>
</dbReference>
<dbReference type="SUPFAM" id="SSF53756">
    <property type="entry name" value="UDP-Glycosyltransferase/glycogen phosphorylase"/>
    <property type="match status" value="1"/>
</dbReference>
<organism evidence="1">
    <name type="scientific">freshwater metagenome</name>
    <dbReference type="NCBI Taxonomy" id="449393"/>
    <lineage>
        <taxon>unclassified sequences</taxon>
        <taxon>metagenomes</taxon>
        <taxon>ecological metagenomes</taxon>
    </lineage>
</organism>
<gene>
    <name evidence="1" type="ORF">UFOPK2158_00392</name>
</gene>
<proteinExistence type="predicted"/>
<dbReference type="CDD" id="cd01635">
    <property type="entry name" value="Glycosyltransferase_GTB-type"/>
    <property type="match status" value="1"/>
</dbReference>
<reference evidence="1" key="1">
    <citation type="submission" date="2020-05" db="EMBL/GenBank/DDBJ databases">
        <authorList>
            <person name="Chiriac C."/>
            <person name="Salcher M."/>
            <person name="Ghai R."/>
            <person name="Kavagutti S V."/>
        </authorList>
    </citation>
    <scope>NUCLEOTIDE SEQUENCE</scope>
</reference>
<dbReference type="PANTHER" id="PTHR46656">
    <property type="entry name" value="PUTATIVE-RELATED"/>
    <property type="match status" value="1"/>
</dbReference>
<dbReference type="PANTHER" id="PTHR46656:SF3">
    <property type="entry name" value="PUTATIVE-RELATED"/>
    <property type="match status" value="1"/>
</dbReference>
<dbReference type="AlphaFoldDB" id="A0A6J6JPA4"/>
<dbReference type="InterPro" id="IPR029044">
    <property type="entry name" value="Nucleotide-diphossugar_trans"/>
</dbReference>
<dbReference type="Gene3D" id="3.90.550.10">
    <property type="entry name" value="Spore Coat Polysaccharide Biosynthesis Protein SpsA, Chain A"/>
    <property type="match status" value="1"/>
</dbReference>
<dbReference type="SUPFAM" id="SSF53448">
    <property type="entry name" value="Nucleotide-diphospho-sugar transferases"/>
    <property type="match status" value="1"/>
</dbReference>
<sequence>MRTVWPVKGVAVLDRGVVCSVVTRSYLAQARVLQGSLCATNPGLDFVLLVLDLDEDPVLLSGRGVRVVDLGFLGDFELLQRMERIYDVIEFATAVKPFLLNRLLGEGYPVAIYLDADILVCGDLSGLISNISQSGILLTPHSLEPYPRDGLSPSELDIMRAGIFNLGFIGVDSSARAFLDWWSERLKTQSMVALDKGLFTDQRWIDWVPALFPVQVERAPGANVAYWNLHERELRVTGPLPEQAGGDVESVARQLGKSVSVNGQRLLFFHFSGYSPARPTDISHHFFGNQRVLLSDRSELAAIFQLYGDLLVAKGYDHESTKSPRSHWEVDGRDYGPEVRRFLREEYQLGFEDEIPLPDPSEHKDEFLAMLSSSRLVRRPLPFVGGGVVARIARLVRIIQRDGLRHTTKRIILMLRGWLWPTVRKIQQAAAKAALISTGPDISANLTLVRYANSEFSIGQAGARVEEILEQCGIQRQALSLTRQGRLTKRAVATSGNIVERKTVLSVVNADETPRTIAQLGLWARRSEKVIGYWFWETSQVPVGVFGKAQESVDEVWVSTSFVAAALQPVLEKPVRLAPLPLFQPKRHGTGRAEPFQKGKSDFTVLAMADLSSVPARKNLKGAVAAYLEAFPSPGATTRLVLKMGSSARNPRAVSEEENLRSMVADRTDIEIITQTLSQNELDGLFRRAQVFLSLHRAEGLGLNIADAVAFEVPVVSTNYGGCLDFLDPDLSHLVSFSEVEVGPGCAPYSPFATWADPHIGEAAEALEKIYNDYSAAAEKARFAKLQLAETFNAGSVGKIWRSLLELSA</sequence>
<dbReference type="Gene3D" id="3.40.50.2000">
    <property type="entry name" value="Glycogen Phosphorylase B"/>
    <property type="match status" value="1"/>
</dbReference>
<dbReference type="EMBL" id="CAEZVY010000028">
    <property type="protein sequence ID" value="CAB4638796.1"/>
    <property type="molecule type" value="Genomic_DNA"/>
</dbReference>
<name>A0A6J6JPA4_9ZZZZ</name>